<evidence type="ECO:0000256" key="6">
    <source>
        <dbReference type="ARBA" id="ARBA00038255"/>
    </source>
</evidence>
<dbReference type="SMART" id="SM00320">
    <property type="entry name" value="WD40"/>
    <property type="match status" value="6"/>
</dbReference>
<dbReference type="InterPro" id="IPR036322">
    <property type="entry name" value="WD40_repeat_dom_sf"/>
</dbReference>
<keyword evidence="2" id="KW-0963">Cytoplasm</keyword>
<evidence type="ECO:0000256" key="1">
    <source>
        <dbReference type="ARBA" id="ARBA00004496"/>
    </source>
</evidence>
<keyword evidence="4" id="KW-0819">tRNA processing</keyword>
<dbReference type="SUPFAM" id="SSF101898">
    <property type="entry name" value="NHL repeat"/>
    <property type="match status" value="1"/>
</dbReference>
<keyword evidence="9" id="KW-1185">Reference proteome</keyword>
<dbReference type="Proteomes" id="UP000095023">
    <property type="component" value="Unassembled WGS sequence"/>
</dbReference>
<comment type="similarity">
    <text evidence="6">Belongs to the WD repeat WDR6 family.</text>
</comment>
<dbReference type="InterPro" id="IPR019775">
    <property type="entry name" value="WD40_repeat_CS"/>
</dbReference>
<dbReference type="PANTHER" id="PTHR14344">
    <property type="entry name" value="WD REPEAT PROTEIN"/>
    <property type="match status" value="1"/>
</dbReference>
<protein>
    <recommendedName>
        <fullName evidence="10">Anaphase-promoting complex subunit 4 WD40 domain-containing protein</fullName>
    </recommendedName>
</protein>
<accession>A0A1E4TFY5</accession>
<dbReference type="EMBL" id="KV453842">
    <property type="protein sequence ID" value="ODV90613.1"/>
    <property type="molecule type" value="Genomic_DNA"/>
</dbReference>
<evidence type="ECO:0000256" key="3">
    <source>
        <dbReference type="ARBA" id="ARBA00022574"/>
    </source>
</evidence>
<comment type="subcellular location">
    <subcellularLocation>
        <location evidence="1">Cytoplasm</location>
    </subcellularLocation>
</comment>
<evidence type="ECO:0000256" key="5">
    <source>
        <dbReference type="ARBA" id="ARBA00022737"/>
    </source>
</evidence>
<dbReference type="GO" id="GO:0005737">
    <property type="term" value="C:cytoplasm"/>
    <property type="evidence" value="ECO:0007669"/>
    <property type="project" value="UniProtKB-SubCell"/>
</dbReference>
<gene>
    <name evidence="8" type="ORF">CANCADRAFT_108452</name>
</gene>
<evidence type="ECO:0000256" key="2">
    <source>
        <dbReference type="ARBA" id="ARBA00022490"/>
    </source>
</evidence>
<feature type="repeat" description="WD" evidence="7">
    <location>
        <begin position="172"/>
        <end position="213"/>
    </location>
</feature>
<dbReference type="SUPFAM" id="SSF50978">
    <property type="entry name" value="WD40 repeat-like"/>
    <property type="match status" value="3"/>
</dbReference>
<name>A0A1E4TFY5_9ASCO</name>
<evidence type="ECO:0000313" key="8">
    <source>
        <dbReference type="EMBL" id="ODV90613.1"/>
    </source>
</evidence>
<evidence type="ECO:0000256" key="7">
    <source>
        <dbReference type="PROSITE-ProRule" id="PRU00221"/>
    </source>
</evidence>
<dbReference type="PROSITE" id="PS00678">
    <property type="entry name" value="WD_REPEATS_1"/>
    <property type="match status" value="1"/>
</dbReference>
<evidence type="ECO:0000256" key="4">
    <source>
        <dbReference type="ARBA" id="ARBA00022694"/>
    </source>
</evidence>
<dbReference type="InterPro" id="IPR051973">
    <property type="entry name" value="tRNA_Anticodon_Mtase-Reg"/>
</dbReference>
<dbReference type="InterPro" id="IPR015943">
    <property type="entry name" value="WD40/YVTN_repeat-like_dom_sf"/>
</dbReference>
<evidence type="ECO:0008006" key="10">
    <source>
        <dbReference type="Google" id="ProtNLM"/>
    </source>
</evidence>
<reference evidence="9" key="1">
    <citation type="submission" date="2016-02" db="EMBL/GenBank/DDBJ databases">
        <title>Comparative genomics of biotechnologically important yeasts.</title>
        <authorList>
            <consortium name="DOE Joint Genome Institute"/>
            <person name="Riley R."/>
            <person name="Haridas S."/>
            <person name="Wolfe K.H."/>
            <person name="Lopes M.R."/>
            <person name="Hittinger C.T."/>
            <person name="Goker M."/>
            <person name="Salamov A."/>
            <person name="Wisecaver J."/>
            <person name="Long T.M."/>
            <person name="Aerts A.L."/>
            <person name="Barry K."/>
            <person name="Choi C."/>
            <person name="Clum A."/>
            <person name="Coughlan A.Y."/>
            <person name="Deshpande S."/>
            <person name="Douglass A.P."/>
            <person name="Hanson S.J."/>
            <person name="Klenk H.-P."/>
            <person name="Labutti K."/>
            <person name="Lapidus A."/>
            <person name="Lindquist E."/>
            <person name="Lipzen A."/>
            <person name="Meier-Kolthoff J.P."/>
            <person name="Ohm R.A."/>
            <person name="Otillar R.P."/>
            <person name="Pangilinan J."/>
            <person name="Peng Y."/>
            <person name="Rokas A."/>
            <person name="Rosa C.A."/>
            <person name="Scheuner C."/>
            <person name="Sibirny A.A."/>
            <person name="Slot J.C."/>
            <person name="Stielow J.B."/>
            <person name="Sun H."/>
            <person name="Kurtzman C.P."/>
            <person name="Blackwell M."/>
            <person name="Jeffries T.W."/>
            <person name="Grigoriev I.V."/>
        </authorList>
    </citation>
    <scope>NUCLEOTIDE SEQUENCE [LARGE SCALE GENOMIC DNA]</scope>
    <source>
        <strain evidence="9">NRRL Y-17796</strain>
    </source>
</reference>
<dbReference type="AlphaFoldDB" id="A0A1E4TFY5"/>
<dbReference type="GO" id="GO:0030488">
    <property type="term" value="P:tRNA methylation"/>
    <property type="evidence" value="ECO:0007669"/>
    <property type="project" value="TreeGrafter"/>
</dbReference>
<feature type="repeat" description="WD" evidence="7">
    <location>
        <begin position="624"/>
        <end position="665"/>
    </location>
</feature>
<dbReference type="PROSITE" id="PS50294">
    <property type="entry name" value="WD_REPEATS_REGION"/>
    <property type="match status" value="1"/>
</dbReference>
<dbReference type="InterPro" id="IPR001680">
    <property type="entry name" value="WD40_rpt"/>
</dbReference>
<dbReference type="Gene3D" id="2.130.10.10">
    <property type="entry name" value="YVTN repeat-like/Quinoprotein amine dehydrogenase"/>
    <property type="match status" value="3"/>
</dbReference>
<proteinExistence type="inferred from homology"/>
<evidence type="ECO:0000313" key="9">
    <source>
        <dbReference type="Proteomes" id="UP000095023"/>
    </source>
</evidence>
<sequence length="940" mass="103016">MLTPSQFYGPATAIAFYHNDFLIAGHGPLLRIFNWKTAEQITEYRIFERNCVRGLFIAEDEALVWGATSFAVVSLTDALEQRKTAKECHSFDWIFSGIVHNETIYLLTAHNVVLAVDKESHKVIQTYSCIEDPMLYSGDLAVKDDRIHVASGTIFGPILVWSLDSLTPRHRLVGHVGSIFAVKWSADLTRLATGSDDRSIKLWDVSSGRCLSAGWGHDARVWALQFIDNNTLLSSSEDCTCRVWRQNQTLQCTDNRLVHVGKHAWNVAFNCRSRVYASCGGDGAVFLNDIDLTQHIALPDTTIDKSLANGHGTAWKGFTDYAPRCLLAATDTGAVMRLSLRPEPVASLLVEPATINSNTSISTWPHSTLSCFSDGEGSLVVFCHNTGRIYAHWTHGTAKRTIHLCRGSADTHYLFSQSSAPGDSLIMDVFDFSATGLSNHSSVHLTTPAAFLTSSTCVLETQGLIVAGSRLGSIAVYSLNHTQLQYTQSGVLSQGSAVTSLTATDTGSVLCTTRDGFYALLDIAEDKLVITHSSKVAKGSIEGGRLFCGSLYLWGFRTNTFVFWNATEHYTYFSVVCGGIHRAWAFVADLESNCARFTFAKAGALHQVERPIRSEKFAQSSLTNAFHGREVRSIKFSPHGDVLATGAEDTLIRLSTVTSDGRIETKTVLNHHVSGIQDMAWAATGRYLFSSGGREELYAWKVEWNKPVLAASMVSAAPKFSENADLRITGLCTFTDELVQYTAGCFSDSSICVWRFENETFVPAVKGVYRSCCLLNIDVVEADDKRWLVLTATDGYVIVYALDLAASELLSPALTVKVHQSGIKGYVRFAKGRDSWYILCGGDDCAIAVVEFTVAPTATAKVVSVKRSAHSSCITGLIRTSLNEFVSISEDQNVRKWRVSEGELELLESHYTCIADTGSGDYYEKCLVIGGSGISTWTEL</sequence>
<dbReference type="PANTHER" id="PTHR14344:SF3">
    <property type="entry name" value="WD REPEAT-CONTAINING PROTEIN 6"/>
    <property type="match status" value="1"/>
</dbReference>
<organism evidence="8 9">
    <name type="scientific">Tortispora caseinolytica NRRL Y-17796</name>
    <dbReference type="NCBI Taxonomy" id="767744"/>
    <lineage>
        <taxon>Eukaryota</taxon>
        <taxon>Fungi</taxon>
        <taxon>Dikarya</taxon>
        <taxon>Ascomycota</taxon>
        <taxon>Saccharomycotina</taxon>
        <taxon>Trigonopsidomycetes</taxon>
        <taxon>Trigonopsidales</taxon>
        <taxon>Trigonopsidaceae</taxon>
        <taxon>Tortispora</taxon>
    </lineage>
</organism>
<dbReference type="PROSITE" id="PS50082">
    <property type="entry name" value="WD_REPEATS_2"/>
    <property type="match status" value="2"/>
</dbReference>
<dbReference type="OrthoDB" id="66881at2759"/>
<keyword evidence="3 7" id="KW-0853">WD repeat</keyword>
<dbReference type="Pfam" id="PF00400">
    <property type="entry name" value="WD40"/>
    <property type="match status" value="3"/>
</dbReference>
<keyword evidence="5" id="KW-0677">Repeat</keyword>